<dbReference type="EMBL" id="BAAARV010000025">
    <property type="protein sequence ID" value="GAA2347357.1"/>
    <property type="molecule type" value="Genomic_DNA"/>
</dbReference>
<proteinExistence type="predicted"/>
<gene>
    <name evidence="1" type="ORF">GCM10010170_034870</name>
</gene>
<accession>A0ABP5TA03</accession>
<protein>
    <submittedName>
        <fullName evidence="1">Uncharacterized protein</fullName>
    </submittedName>
</protein>
<reference evidence="2" key="1">
    <citation type="journal article" date="2019" name="Int. J. Syst. Evol. Microbiol.">
        <title>The Global Catalogue of Microorganisms (GCM) 10K type strain sequencing project: providing services to taxonomists for standard genome sequencing and annotation.</title>
        <authorList>
            <consortium name="The Broad Institute Genomics Platform"/>
            <consortium name="The Broad Institute Genome Sequencing Center for Infectious Disease"/>
            <person name="Wu L."/>
            <person name="Ma J."/>
        </authorList>
    </citation>
    <scope>NUCLEOTIDE SEQUENCE [LARGE SCALE GENOMIC DNA]</scope>
    <source>
        <strain evidence="2">JCM 3272</strain>
    </source>
</reference>
<evidence type="ECO:0000313" key="2">
    <source>
        <dbReference type="Proteomes" id="UP001501444"/>
    </source>
</evidence>
<comment type="caution">
    <text evidence="1">The sequence shown here is derived from an EMBL/GenBank/DDBJ whole genome shotgun (WGS) entry which is preliminary data.</text>
</comment>
<keyword evidence="2" id="KW-1185">Reference proteome</keyword>
<name>A0ABP5TA03_9ACTN</name>
<organism evidence="1 2">
    <name type="scientific">Dactylosporangium salmoneum</name>
    <dbReference type="NCBI Taxonomy" id="53361"/>
    <lineage>
        <taxon>Bacteria</taxon>
        <taxon>Bacillati</taxon>
        <taxon>Actinomycetota</taxon>
        <taxon>Actinomycetes</taxon>
        <taxon>Micromonosporales</taxon>
        <taxon>Micromonosporaceae</taxon>
        <taxon>Dactylosporangium</taxon>
    </lineage>
</organism>
<dbReference type="Proteomes" id="UP001501444">
    <property type="component" value="Unassembled WGS sequence"/>
</dbReference>
<sequence length="68" mass="7359">MTVEAGKSGAVCILTHAEHARRWRSWRDDCVDPATGCGYAQQDVDQCRRGHPDDGVTWCGACGHGMVA</sequence>
<dbReference type="RefSeq" id="WP_344613436.1">
    <property type="nucleotide sequence ID" value="NZ_BAAARV010000025.1"/>
</dbReference>
<evidence type="ECO:0000313" key="1">
    <source>
        <dbReference type="EMBL" id="GAA2347357.1"/>
    </source>
</evidence>